<keyword evidence="3" id="KW-1185">Reference proteome</keyword>
<feature type="region of interest" description="Disordered" evidence="1">
    <location>
        <begin position="25"/>
        <end position="48"/>
    </location>
</feature>
<sequence length="265" mass="29631">MFEYNPMNASKAVMPHFFERLSSIQTDRQTDRQDKNDIPPIIPSEGKKSVSRPVKWSLIKRLSPVLIIISHPSKRKSHSLMEISRPNNISRPFNSQSPIKSPSFAQSNGQSVTQSNIAQSNSQSPSLISPSLMVSQSLSLIAFTQSNFQSFHEDLTIKVTLRIQLVTKFGEDRMKFLGQTDKQTDRLTDRQSDSYIAPITNGNEGDDETNKDIVDQTNLRKQLNVLTNFKLGQAIIGSNLLTEYMLKTGDTMDDAGTKGDHKGST</sequence>
<evidence type="ECO:0000313" key="3">
    <source>
        <dbReference type="Proteomes" id="UP000828390"/>
    </source>
</evidence>
<dbReference type="EMBL" id="JAIWYP010000007">
    <property type="protein sequence ID" value="KAH3801466.1"/>
    <property type="molecule type" value="Genomic_DNA"/>
</dbReference>
<proteinExistence type="predicted"/>
<dbReference type="Proteomes" id="UP000828390">
    <property type="component" value="Unassembled WGS sequence"/>
</dbReference>
<gene>
    <name evidence="2" type="ORF">DPMN_155117</name>
</gene>
<reference evidence="2" key="2">
    <citation type="submission" date="2020-11" db="EMBL/GenBank/DDBJ databases">
        <authorList>
            <person name="McCartney M.A."/>
            <person name="Auch B."/>
            <person name="Kono T."/>
            <person name="Mallez S."/>
            <person name="Becker A."/>
            <person name="Gohl D.M."/>
            <person name="Silverstein K.A.T."/>
            <person name="Koren S."/>
            <person name="Bechman K.B."/>
            <person name="Herman A."/>
            <person name="Abrahante J.E."/>
            <person name="Garbe J."/>
        </authorList>
    </citation>
    <scope>NUCLEOTIDE SEQUENCE</scope>
    <source>
        <strain evidence="2">Duluth1</strain>
        <tissue evidence="2">Whole animal</tissue>
    </source>
</reference>
<evidence type="ECO:0000313" key="2">
    <source>
        <dbReference type="EMBL" id="KAH3801466.1"/>
    </source>
</evidence>
<feature type="region of interest" description="Disordered" evidence="1">
    <location>
        <begin position="77"/>
        <end position="126"/>
    </location>
</feature>
<accession>A0A9D4FNX4</accession>
<organism evidence="2 3">
    <name type="scientific">Dreissena polymorpha</name>
    <name type="common">Zebra mussel</name>
    <name type="synonym">Mytilus polymorpha</name>
    <dbReference type="NCBI Taxonomy" id="45954"/>
    <lineage>
        <taxon>Eukaryota</taxon>
        <taxon>Metazoa</taxon>
        <taxon>Spiralia</taxon>
        <taxon>Lophotrochozoa</taxon>
        <taxon>Mollusca</taxon>
        <taxon>Bivalvia</taxon>
        <taxon>Autobranchia</taxon>
        <taxon>Heteroconchia</taxon>
        <taxon>Euheterodonta</taxon>
        <taxon>Imparidentia</taxon>
        <taxon>Neoheterodontei</taxon>
        <taxon>Myida</taxon>
        <taxon>Dreissenoidea</taxon>
        <taxon>Dreissenidae</taxon>
        <taxon>Dreissena</taxon>
    </lineage>
</organism>
<protein>
    <submittedName>
        <fullName evidence="2">Uncharacterized protein</fullName>
    </submittedName>
</protein>
<reference evidence="2" key="1">
    <citation type="journal article" date="2019" name="bioRxiv">
        <title>The Genome of the Zebra Mussel, Dreissena polymorpha: A Resource for Invasive Species Research.</title>
        <authorList>
            <person name="McCartney M.A."/>
            <person name="Auch B."/>
            <person name="Kono T."/>
            <person name="Mallez S."/>
            <person name="Zhang Y."/>
            <person name="Obille A."/>
            <person name="Becker A."/>
            <person name="Abrahante J.E."/>
            <person name="Garbe J."/>
            <person name="Badalamenti J.P."/>
            <person name="Herman A."/>
            <person name="Mangelson H."/>
            <person name="Liachko I."/>
            <person name="Sullivan S."/>
            <person name="Sone E.D."/>
            <person name="Koren S."/>
            <person name="Silverstein K.A.T."/>
            <person name="Beckman K.B."/>
            <person name="Gohl D.M."/>
        </authorList>
    </citation>
    <scope>NUCLEOTIDE SEQUENCE</scope>
    <source>
        <strain evidence="2">Duluth1</strain>
        <tissue evidence="2">Whole animal</tissue>
    </source>
</reference>
<comment type="caution">
    <text evidence="2">The sequence shown here is derived from an EMBL/GenBank/DDBJ whole genome shotgun (WGS) entry which is preliminary data.</text>
</comment>
<evidence type="ECO:0000256" key="1">
    <source>
        <dbReference type="SAM" id="MobiDB-lite"/>
    </source>
</evidence>
<feature type="compositionally biased region" description="Polar residues" evidence="1">
    <location>
        <begin position="85"/>
        <end position="118"/>
    </location>
</feature>
<name>A0A9D4FNX4_DREPO</name>
<feature type="compositionally biased region" description="Basic and acidic residues" evidence="1">
    <location>
        <begin position="28"/>
        <end position="37"/>
    </location>
</feature>
<dbReference type="AlphaFoldDB" id="A0A9D4FNX4"/>